<keyword evidence="2" id="KW-1188">Viral release from host cell</keyword>
<keyword evidence="19" id="KW-1185">Reference proteome</keyword>
<keyword evidence="9" id="KW-0067">ATP-binding</keyword>
<keyword evidence="11" id="KW-0229">DNA integration</keyword>
<feature type="compositionally biased region" description="Basic residues" evidence="16">
    <location>
        <begin position="123"/>
        <end position="137"/>
    </location>
</feature>
<reference evidence="18" key="1">
    <citation type="submission" date="2023-04" db="EMBL/GenBank/DDBJ databases">
        <title>Phytophthora fragariaefolia NBRC 109709.</title>
        <authorList>
            <person name="Ichikawa N."/>
            <person name="Sato H."/>
            <person name="Tonouchi N."/>
        </authorList>
    </citation>
    <scope>NUCLEOTIDE SEQUENCE</scope>
    <source>
        <strain evidence="18">NBRC 109709</strain>
    </source>
</reference>
<evidence type="ECO:0000256" key="6">
    <source>
        <dbReference type="ARBA" id="ARBA00022741"/>
    </source>
</evidence>
<protein>
    <submittedName>
        <fullName evidence="18">Unnamed protein product</fullName>
    </submittedName>
</protein>
<keyword evidence="6" id="KW-0547">Nucleotide-binding</keyword>
<accession>A0A9W7CXN9</accession>
<dbReference type="InterPro" id="IPR054722">
    <property type="entry name" value="PolX-like_BBD"/>
</dbReference>
<evidence type="ECO:0000313" key="18">
    <source>
        <dbReference type="EMBL" id="GMF46485.1"/>
    </source>
</evidence>
<evidence type="ECO:0000256" key="2">
    <source>
        <dbReference type="ARBA" id="ARBA00022612"/>
    </source>
</evidence>
<keyword evidence="8" id="KW-0378">Hydrolase</keyword>
<keyword evidence="13" id="KW-0808">Transferase</keyword>
<dbReference type="GO" id="GO:0003887">
    <property type="term" value="F:DNA-directed DNA polymerase activity"/>
    <property type="evidence" value="ECO:0007669"/>
    <property type="project" value="UniProtKB-KW"/>
</dbReference>
<keyword evidence="5" id="KW-0479">Metal-binding</keyword>
<evidence type="ECO:0000256" key="9">
    <source>
        <dbReference type="ARBA" id="ARBA00022840"/>
    </source>
</evidence>
<dbReference type="GO" id="GO:0004519">
    <property type="term" value="F:endonuclease activity"/>
    <property type="evidence" value="ECO:0007669"/>
    <property type="project" value="UniProtKB-KW"/>
</dbReference>
<dbReference type="OrthoDB" id="117675at2759"/>
<feature type="domain" description="Integrase catalytic" evidence="17">
    <location>
        <begin position="414"/>
        <end position="524"/>
    </location>
</feature>
<keyword evidence="3" id="KW-0645">Protease</keyword>
<dbReference type="InterPro" id="IPR001584">
    <property type="entry name" value="Integrase_cat-core"/>
</dbReference>
<dbReference type="GO" id="GO:0008233">
    <property type="term" value="F:peptidase activity"/>
    <property type="evidence" value="ECO:0007669"/>
    <property type="project" value="UniProtKB-KW"/>
</dbReference>
<evidence type="ECO:0000256" key="7">
    <source>
        <dbReference type="ARBA" id="ARBA00022759"/>
    </source>
</evidence>
<dbReference type="PANTHER" id="PTHR42648:SF11">
    <property type="entry name" value="TRANSPOSON TY4-P GAG-POL POLYPROTEIN"/>
    <property type="match status" value="1"/>
</dbReference>
<evidence type="ECO:0000256" key="14">
    <source>
        <dbReference type="ARBA" id="ARBA00023113"/>
    </source>
</evidence>
<feature type="region of interest" description="Disordered" evidence="16">
    <location>
        <begin position="96"/>
        <end position="144"/>
    </location>
</feature>
<proteinExistence type="predicted"/>
<dbReference type="InterPro" id="IPR036397">
    <property type="entry name" value="RNaseH_sf"/>
</dbReference>
<dbReference type="PANTHER" id="PTHR42648">
    <property type="entry name" value="TRANSPOSASE, PUTATIVE-RELATED"/>
    <property type="match status" value="1"/>
</dbReference>
<keyword evidence="15" id="KW-0233">DNA recombination</keyword>
<evidence type="ECO:0000256" key="16">
    <source>
        <dbReference type="SAM" id="MobiDB-lite"/>
    </source>
</evidence>
<evidence type="ECO:0000256" key="12">
    <source>
        <dbReference type="ARBA" id="ARBA00022918"/>
    </source>
</evidence>
<keyword evidence="14" id="KW-0917">Virion maturation</keyword>
<evidence type="ECO:0000256" key="10">
    <source>
        <dbReference type="ARBA" id="ARBA00022842"/>
    </source>
</evidence>
<dbReference type="GO" id="GO:0046872">
    <property type="term" value="F:metal ion binding"/>
    <property type="evidence" value="ECO:0007669"/>
    <property type="project" value="UniProtKB-KW"/>
</dbReference>
<dbReference type="InterPro" id="IPR039537">
    <property type="entry name" value="Retrotran_Ty1/copia-like"/>
</dbReference>
<evidence type="ECO:0000256" key="13">
    <source>
        <dbReference type="ARBA" id="ARBA00022932"/>
    </source>
</evidence>
<dbReference type="Gene3D" id="3.30.420.10">
    <property type="entry name" value="Ribonuclease H-like superfamily/Ribonuclease H"/>
    <property type="match status" value="1"/>
</dbReference>
<dbReference type="GO" id="GO:0006310">
    <property type="term" value="P:DNA recombination"/>
    <property type="evidence" value="ECO:0007669"/>
    <property type="project" value="UniProtKB-KW"/>
</dbReference>
<feature type="region of interest" description="Disordered" evidence="16">
    <location>
        <begin position="400"/>
        <end position="422"/>
    </location>
</feature>
<evidence type="ECO:0000256" key="8">
    <source>
        <dbReference type="ARBA" id="ARBA00022801"/>
    </source>
</evidence>
<dbReference type="Pfam" id="PF13976">
    <property type="entry name" value="gag_pre-integrs"/>
    <property type="match status" value="1"/>
</dbReference>
<evidence type="ECO:0000259" key="17">
    <source>
        <dbReference type="PROSITE" id="PS50994"/>
    </source>
</evidence>
<evidence type="ECO:0000256" key="3">
    <source>
        <dbReference type="ARBA" id="ARBA00022670"/>
    </source>
</evidence>
<comment type="caution">
    <text evidence="18">The sequence shown here is derived from an EMBL/GenBank/DDBJ whole genome shotgun (WGS) entry which is preliminary data.</text>
</comment>
<organism evidence="18 19">
    <name type="scientific">Phytophthora fragariaefolia</name>
    <dbReference type="NCBI Taxonomy" id="1490495"/>
    <lineage>
        <taxon>Eukaryota</taxon>
        <taxon>Sar</taxon>
        <taxon>Stramenopiles</taxon>
        <taxon>Oomycota</taxon>
        <taxon>Peronosporomycetes</taxon>
        <taxon>Peronosporales</taxon>
        <taxon>Peronosporaceae</taxon>
        <taxon>Phytophthora</taxon>
    </lineage>
</organism>
<dbReference type="GO" id="GO:0006508">
    <property type="term" value="P:proteolysis"/>
    <property type="evidence" value="ECO:0007669"/>
    <property type="project" value="UniProtKB-KW"/>
</dbReference>
<dbReference type="InterPro" id="IPR012337">
    <property type="entry name" value="RNaseH-like_sf"/>
</dbReference>
<dbReference type="AlphaFoldDB" id="A0A9W7CXN9"/>
<evidence type="ECO:0000256" key="5">
    <source>
        <dbReference type="ARBA" id="ARBA00022723"/>
    </source>
</evidence>
<sequence>MKSEFDCRLNQVQLCKRLTSGKRPQDSWSDYLDYLKYVSRLMTGDHSLLLLETFCANACPDLASVLVARIDRSNGNYLSEADRILALLVDLRGDGRKRPQVARTPAPSEQHEKKNGAYQLQKPQHHAGQKQQKHGHRTGQGQALAAAAKPVPKLVCYVCDEEGHRGPVCPELKKVERLVKERGQAHNAAVTSTDPPADATNQDADGGLWLAASDRTTVAEEWILDSGATHHLCTNNNMLFGVEPASLKIKVANSDTITANLKGNCLLRTNVNGVDRTVLLTEVYYCENLGRNLLSLSQLRRRGLHFIFDEKCTFHGSDGSIVGEAIERRGLWVVNVSAADVNSDDPHAYFANIPESSLQQWHERLGHVNYQDLLKIVNKNLATGVAISTKKMDFCMASAEGKQTRNKQPTEDTSESAPTDEHGAVICMDLKTDLPADRNGHRHILTIVDHATNYNQVCLLHTQDEAFDNFERFATQFQRQFDVVIKVIRTDGGGEFVNRKFEEYAGRHGIRLQHTQPDTSASNG</sequence>
<dbReference type="GO" id="GO:0015074">
    <property type="term" value="P:DNA integration"/>
    <property type="evidence" value="ECO:0007669"/>
    <property type="project" value="UniProtKB-KW"/>
</dbReference>
<keyword evidence="13" id="KW-0548">Nucleotidyltransferase</keyword>
<keyword evidence="4" id="KW-0540">Nuclease</keyword>
<evidence type="ECO:0000256" key="11">
    <source>
        <dbReference type="ARBA" id="ARBA00022908"/>
    </source>
</evidence>
<dbReference type="InterPro" id="IPR025724">
    <property type="entry name" value="GAG-pre-integrase_dom"/>
</dbReference>
<evidence type="ECO:0000256" key="4">
    <source>
        <dbReference type="ARBA" id="ARBA00022722"/>
    </source>
</evidence>
<evidence type="ECO:0000256" key="15">
    <source>
        <dbReference type="ARBA" id="ARBA00023172"/>
    </source>
</evidence>
<dbReference type="PROSITE" id="PS50994">
    <property type="entry name" value="INTEGRASE"/>
    <property type="match status" value="1"/>
</dbReference>
<evidence type="ECO:0000256" key="1">
    <source>
        <dbReference type="ARBA" id="ARBA00002180"/>
    </source>
</evidence>
<dbReference type="Proteomes" id="UP001165121">
    <property type="component" value="Unassembled WGS sequence"/>
</dbReference>
<dbReference type="Pfam" id="PF00665">
    <property type="entry name" value="rve"/>
    <property type="match status" value="1"/>
</dbReference>
<dbReference type="Pfam" id="PF22936">
    <property type="entry name" value="Pol_BBD"/>
    <property type="match status" value="1"/>
</dbReference>
<name>A0A9W7CXN9_9STRA</name>
<dbReference type="EMBL" id="BSXT01001973">
    <property type="protein sequence ID" value="GMF46485.1"/>
    <property type="molecule type" value="Genomic_DNA"/>
</dbReference>
<keyword evidence="13" id="KW-0239">DNA-directed DNA polymerase</keyword>
<dbReference type="GO" id="GO:0005524">
    <property type="term" value="F:ATP binding"/>
    <property type="evidence" value="ECO:0007669"/>
    <property type="project" value="UniProtKB-KW"/>
</dbReference>
<keyword evidence="10" id="KW-0460">Magnesium</keyword>
<dbReference type="GO" id="GO:0003964">
    <property type="term" value="F:RNA-directed DNA polymerase activity"/>
    <property type="evidence" value="ECO:0007669"/>
    <property type="project" value="UniProtKB-KW"/>
</dbReference>
<dbReference type="SUPFAM" id="SSF53098">
    <property type="entry name" value="Ribonuclease H-like"/>
    <property type="match status" value="1"/>
</dbReference>
<dbReference type="GO" id="GO:0003676">
    <property type="term" value="F:nucleic acid binding"/>
    <property type="evidence" value="ECO:0007669"/>
    <property type="project" value="InterPro"/>
</dbReference>
<comment type="function">
    <text evidence="1">The aspartyl protease (PR) mediates the proteolytic cleavages of the Gag and Gag-Pol polyproteins after assembly of the VLP.</text>
</comment>
<gene>
    <name evidence="18" type="ORF">Pfra01_001711900</name>
</gene>
<keyword evidence="7" id="KW-0255">Endonuclease</keyword>
<keyword evidence="12" id="KW-0695">RNA-directed DNA polymerase</keyword>
<evidence type="ECO:0000313" key="19">
    <source>
        <dbReference type="Proteomes" id="UP001165121"/>
    </source>
</evidence>